<reference evidence="1 2" key="1">
    <citation type="submission" date="2021-10" db="EMBL/GenBank/DDBJ databases">
        <title>Lutispora strain m25 sp. nov., a thermophilic, non-spore-forming bacterium isolated from a lab-scale methanogenic bioreactor digesting anaerobic sludge.</title>
        <authorList>
            <person name="El Houari A."/>
            <person name="Mcdonald J."/>
        </authorList>
    </citation>
    <scope>NUCLEOTIDE SEQUENCE [LARGE SCALE GENOMIC DNA]</scope>
    <source>
        <strain evidence="2">m25</strain>
    </source>
</reference>
<dbReference type="Proteomes" id="UP001651880">
    <property type="component" value="Unassembled WGS sequence"/>
</dbReference>
<protein>
    <submittedName>
        <fullName evidence="1">Uncharacterized protein</fullName>
    </submittedName>
</protein>
<organism evidence="1 2">
    <name type="scientific">Lutispora saccharofermentans</name>
    <dbReference type="NCBI Taxonomy" id="3024236"/>
    <lineage>
        <taxon>Bacteria</taxon>
        <taxon>Bacillati</taxon>
        <taxon>Bacillota</taxon>
        <taxon>Clostridia</taxon>
        <taxon>Lutisporales</taxon>
        <taxon>Lutisporaceae</taxon>
        <taxon>Lutispora</taxon>
    </lineage>
</organism>
<name>A0ABT1NJ00_9FIRM</name>
<dbReference type="RefSeq" id="WP_255228773.1">
    <property type="nucleotide sequence ID" value="NZ_JAJEKE010000019.1"/>
</dbReference>
<dbReference type="SUPFAM" id="SSF50621">
    <property type="entry name" value="Alanine racemase C-terminal domain-like"/>
    <property type="match status" value="1"/>
</dbReference>
<evidence type="ECO:0000313" key="1">
    <source>
        <dbReference type="EMBL" id="MCQ1531193.1"/>
    </source>
</evidence>
<proteinExistence type="predicted"/>
<sequence>MSDIPNVMCGYIAVIIGKSDNAEITAYDLAEQAETIKNKLLSRLVAWLERVMI</sequence>
<keyword evidence="2" id="KW-1185">Reference proteome</keyword>
<dbReference type="InterPro" id="IPR009006">
    <property type="entry name" value="Ala_racemase/Decarboxylase_C"/>
</dbReference>
<gene>
    <name evidence="1" type="ORF">LJD61_16835</name>
</gene>
<evidence type="ECO:0000313" key="2">
    <source>
        <dbReference type="Proteomes" id="UP001651880"/>
    </source>
</evidence>
<dbReference type="Gene3D" id="2.40.37.10">
    <property type="entry name" value="Lyase, Ornithine Decarboxylase, Chain A, domain 1"/>
    <property type="match status" value="1"/>
</dbReference>
<dbReference type="EMBL" id="JAJEKE010000019">
    <property type="protein sequence ID" value="MCQ1531193.1"/>
    <property type="molecule type" value="Genomic_DNA"/>
</dbReference>
<accession>A0ABT1NJ00</accession>
<comment type="caution">
    <text evidence="1">The sequence shown here is derived from an EMBL/GenBank/DDBJ whole genome shotgun (WGS) entry which is preliminary data.</text>
</comment>